<dbReference type="RefSeq" id="WP_184791651.1">
    <property type="nucleotide sequence ID" value="NZ_BONT01000060.1"/>
</dbReference>
<reference evidence="1 2" key="1">
    <citation type="submission" date="2020-08" db="EMBL/GenBank/DDBJ databases">
        <title>Genomic Encyclopedia of Type Strains, Phase IV (KMG-IV): sequencing the most valuable type-strain genomes for metagenomic binning, comparative biology and taxonomic classification.</title>
        <authorList>
            <person name="Goeker M."/>
        </authorList>
    </citation>
    <scope>NUCLEOTIDE SEQUENCE [LARGE SCALE GENOMIC DNA]</scope>
    <source>
        <strain evidence="1 2">YIM 65646</strain>
    </source>
</reference>
<gene>
    <name evidence="1" type="ORF">HNR73_006708</name>
</gene>
<sequence>MSILSSTAERILSLISPAVTVEAACIVIDHYCWCTATCVNECVTVYDNCPTRRVCVK</sequence>
<organism evidence="1 2">
    <name type="scientific">Phytomonospora endophytica</name>
    <dbReference type="NCBI Taxonomy" id="714109"/>
    <lineage>
        <taxon>Bacteria</taxon>
        <taxon>Bacillati</taxon>
        <taxon>Actinomycetota</taxon>
        <taxon>Actinomycetes</taxon>
        <taxon>Micromonosporales</taxon>
        <taxon>Micromonosporaceae</taxon>
        <taxon>Phytomonospora</taxon>
    </lineage>
</organism>
<accession>A0A841FZ70</accession>
<evidence type="ECO:0000313" key="1">
    <source>
        <dbReference type="EMBL" id="MBB6038822.1"/>
    </source>
</evidence>
<dbReference type="AlphaFoldDB" id="A0A841FZ70"/>
<comment type="caution">
    <text evidence="1">The sequence shown here is derived from an EMBL/GenBank/DDBJ whole genome shotgun (WGS) entry which is preliminary data.</text>
</comment>
<proteinExistence type="predicted"/>
<protein>
    <submittedName>
        <fullName evidence="1">Uncharacterized protein</fullName>
    </submittedName>
</protein>
<evidence type="ECO:0000313" key="2">
    <source>
        <dbReference type="Proteomes" id="UP000548476"/>
    </source>
</evidence>
<name>A0A841FZ70_9ACTN</name>
<dbReference type="EMBL" id="JACHGT010000018">
    <property type="protein sequence ID" value="MBB6038822.1"/>
    <property type="molecule type" value="Genomic_DNA"/>
</dbReference>
<dbReference type="Proteomes" id="UP000548476">
    <property type="component" value="Unassembled WGS sequence"/>
</dbReference>
<keyword evidence="2" id="KW-1185">Reference proteome</keyword>